<keyword evidence="2" id="KW-1133">Transmembrane helix</keyword>
<dbReference type="Proteomes" id="UP000324748">
    <property type="component" value="Unassembled WGS sequence"/>
</dbReference>
<feature type="compositionally biased region" description="Basic and acidic residues" evidence="1">
    <location>
        <begin position="82"/>
        <end position="99"/>
    </location>
</feature>
<feature type="compositionally biased region" description="Basic and acidic residues" evidence="1">
    <location>
        <begin position="55"/>
        <end position="64"/>
    </location>
</feature>
<sequence length="574" mass="64838">MARERIISLRHLSQEYHGIVTPDGSPAQDDPRRESRLQAASRGEEEGNTIDEEAERLLSPDARRSGSRPPMLVVEDYSLPPTDHRRRPDMTGGEREEKKSRHSPPIKSSTGPDIHEHPSIVTQHEVDEDEDDRRTLATVDDQYDHPLLKHVWADPDGPIVSAAGQADNIHAEKPARFPLEAGDMGHFMNQASKISTRIDGLEAQLLENSPSFSNDPAFRTALYSQIDHHVVQQILLLQATHRLDSSPSFSPDIGDDNDHHHHDWKTVEKRRLTPSTLEIEHALKVEQIVALKTKAKSLVSGMIGRLKDEKQITTNQIEYEWNKELSQGSASSRHSRSVSTIVVPDARNPSIDSSPVSPDLQLFEKLQQIDHLPRASKSYSEEVQKILNLAVRSSTSYPEARKSSLFIRSKVDSVLQIHAEVDQLNRYLVQLSSDCSRQYGHEGTSSEEDEEDDDLSSISISLDGLEDEDKGRLEPQISGRKTNKIRFMLGDRPKKNPQSRSSFVEDLENNRVGNKEPQCHRLSYGSNSSYPISFHDNRSWLVRYRLTVCCSILAFVLLISMACLIYFNLKSHND</sequence>
<evidence type="ECO:0000313" key="4">
    <source>
        <dbReference type="Proteomes" id="UP000324748"/>
    </source>
</evidence>
<keyword evidence="2" id="KW-0472">Membrane</keyword>
<evidence type="ECO:0000313" key="3">
    <source>
        <dbReference type="EMBL" id="KAA1101087.1"/>
    </source>
</evidence>
<dbReference type="EMBL" id="VSWC01000053">
    <property type="protein sequence ID" value="KAA1101087.1"/>
    <property type="molecule type" value="Genomic_DNA"/>
</dbReference>
<protein>
    <submittedName>
        <fullName evidence="3">Uncharacterized protein</fullName>
    </submittedName>
</protein>
<feature type="region of interest" description="Disordered" evidence="1">
    <location>
        <begin position="1"/>
        <end position="132"/>
    </location>
</feature>
<evidence type="ECO:0000256" key="1">
    <source>
        <dbReference type="SAM" id="MobiDB-lite"/>
    </source>
</evidence>
<accession>A0A5B0PHI6</accession>
<gene>
    <name evidence="3" type="ORF">PGT21_006454</name>
</gene>
<proteinExistence type="predicted"/>
<dbReference type="AlphaFoldDB" id="A0A5B0PHI6"/>
<dbReference type="OrthoDB" id="2500720at2759"/>
<organism evidence="3 4">
    <name type="scientific">Puccinia graminis f. sp. tritici</name>
    <dbReference type="NCBI Taxonomy" id="56615"/>
    <lineage>
        <taxon>Eukaryota</taxon>
        <taxon>Fungi</taxon>
        <taxon>Dikarya</taxon>
        <taxon>Basidiomycota</taxon>
        <taxon>Pucciniomycotina</taxon>
        <taxon>Pucciniomycetes</taxon>
        <taxon>Pucciniales</taxon>
        <taxon>Pucciniaceae</taxon>
        <taxon>Puccinia</taxon>
    </lineage>
</organism>
<feature type="transmembrane region" description="Helical" evidence="2">
    <location>
        <begin position="546"/>
        <end position="567"/>
    </location>
</feature>
<name>A0A5B0PHI6_PUCGR</name>
<reference evidence="3 4" key="1">
    <citation type="submission" date="2019-05" db="EMBL/GenBank/DDBJ databases">
        <title>Emergence of the Ug99 lineage of the wheat stem rust pathogen through somatic hybridization.</title>
        <authorList>
            <person name="Li F."/>
            <person name="Upadhyaya N.M."/>
            <person name="Sperschneider J."/>
            <person name="Matny O."/>
            <person name="Nguyen-Phuc H."/>
            <person name="Mago R."/>
            <person name="Raley C."/>
            <person name="Miller M.E."/>
            <person name="Silverstein K.A.T."/>
            <person name="Henningsen E."/>
            <person name="Hirsch C.D."/>
            <person name="Visser B."/>
            <person name="Pretorius Z.A."/>
            <person name="Steffenson B.J."/>
            <person name="Schwessinger B."/>
            <person name="Dodds P.N."/>
            <person name="Figueroa M."/>
        </authorList>
    </citation>
    <scope>NUCLEOTIDE SEQUENCE [LARGE SCALE GENOMIC DNA]</scope>
    <source>
        <strain evidence="3">21-0</strain>
    </source>
</reference>
<evidence type="ECO:0000256" key="2">
    <source>
        <dbReference type="SAM" id="Phobius"/>
    </source>
</evidence>
<comment type="caution">
    <text evidence="3">The sequence shown here is derived from an EMBL/GenBank/DDBJ whole genome shotgun (WGS) entry which is preliminary data.</text>
</comment>
<keyword evidence="4" id="KW-1185">Reference proteome</keyword>
<keyword evidence="2" id="KW-0812">Transmembrane</keyword>